<comment type="caution">
    <text evidence="12">The sequence shown here is derived from an EMBL/GenBank/DDBJ whole genome shotgun (WGS) entry which is preliminary data.</text>
</comment>
<dbReference type="InterPro" id="IPR003594">
    <property type="entry name" value="HATPase_dom"/>
</dbReference>
<dbReference type="PANTHER" id="PTHR45436">
    <property type="entry name" value="SENSOR HISTIDINE KINASE YKOH"/>
    <property type="match status" value="1"/>
</dbReference>
<dbReference type="InterPro" id="IPR005467">
    <property type="entry name" value="His_kinase_dom"/>
</dbReference>
<sequence length="460" mass="50922">MNNLHSRTILLRSLLIGISCTAGFITLFFIASLSYLANLSSEQQHELVDYIEEVQSLYDDDGLQSMLTELDLESKPIWSKNQSIDRLSDHEAIFSITRGNTLLVGSEVDIPFEAKPTWSYLDFDNGHEIKVLAYSKVLEDTLLLKVAQPNSYETALASDVLVNVGMLSSFLIFIVAFLISYFASFRSQRTLLDIKKQMHVIANSPDSSRLSVESKSAMLRQLANCTNEMLDKISALHGTTKTMSTGIAHDLKTPLSRVANRLQSMRQDIGDTQAIELHINRASQDLNAVISTFNNLVRLSAIESGKHKQNFELFNLSELVIDLALSYDPVFEDSGRKLSHSTVDNVICFGDTDLLNQLLCNLLENALEYSSVDANVWIRLQSHTSGALLQVGDDGPGIHSDDQPHVFERFFRADVSRSKPGNGLGLSIVKAICDVHDAKLALLPNQTGAVFNIEIPVSSS</sequence>
<keyword evidence="4" id="KW-0597">Phosphoprotein</keyword>
<keyword evidence="6 10" id="KW-0812">Transmembrane</keyword>
<evidence type="ECO:0000256" key="2">
    <source>
        <dbReference type="ARBA" id="ARBA00004370"/>
    </source>
</evidence>
<dbReference type="OrthoDB" id="9804645at2"/>
<dbReference type="SUPFAM" id="SSF55874">
    <property type="entry name" value="ATPase domain of HSP90 chaperone/DNA topoisomerase II/histidine kinase"/>
    <property type="match status" value="1"/>
</dbReference>
<comment type="catalytic activity">
    <reaction evidence="1">
        <text>ATP + protein L-histidine = ADP + protein N-phospho-L-histidine.</text>
        <dbReference type="EC" id="2.7.13.3"/>
    </reaction>
</comment>
<dbReference type="InterPro" id="IPR003661">
    <property type="entry name" value="HisK_dim/P_dom"/>
</dbReference>
<dbReference type="SMART" id="SM00387">
    <property type="entry name" value="HATPase_c"/>
    <property type="match status" value="1"/>
</dbReference>
<dbReference type="InterPro" id="IPR036890">
    <property type="entry name" value="HATPase_C_sf"/>
</dbReference>
<dbReference type="GO" id="GO:0000155">
    <property type="term" value="F:phosphorelay sensor kinase activity"/>
    <property type="evidence" value="ECO:0007669"/>
    <property type="project" value="InterPro"/>
</dbReference>
<evidence type="ECO:0000256" key="9">
    <source>
        <dbReference type="ARBA" id="ARBA00023136"/>
    </source>
</evidence>
<dbReference type="RefSeq" id="WP_063361723.1">
    <property type="nucleotide sequence ID" value="NZ_AUXZ01000070.1"/>
</dbReference>
<accession>A0A167EMA9</accession>
<evidence type="ECO:0000256" key="1">
    <source>
        <dbReference type="ARBA" id="ARBA00000085"/>
    </source>
</evidence>
<dbReference type="PRINTS" id="PR00344">
    <property type="entry name" value="BCTRLSENSOR"/>
</dbReference>
<dbReference type="Proteomes" id="UP000076503">
    <property type="component" value="Unassembled WGS sequence"/>
</dbReference>
<feature type="domain" description="Histidine kinase" evidence="11">
    <location>
        <begin position="246"/>
        <end position="459"/>
    </location>
</feature>
<dbReference type="Gene3D" id="1.10.287.130">
    <property type="match status" value="1"/>
</dbReference>
<proteinExistence type="predicted"/>
<keyword evidence="7" id="KW-0418">Kinase</keyword>
<evidence type="ECO:0000313" key="12">
    <source>
        <dbReference type="EMBL" id="KZN50956.1"/>
    </source>
</evidence>
<dbReference type="GO" id="GO:0005886">
    <property type="term" value="C:plasma membrane"/>
    <property type="evidence" value="ECO:0007669"/>
    <property type="project" value="TreeGrafter"/>
</dbReference>
<keyword evidence="8 10" id="KW-1133">Transmembrane helix</keyword>
<gene>
    <name evidence="12" type="ORF">N476_15040</name>
</gene>
<dbReference type="PANTHER" id="PTHR45436:SF8">
    <property type="entry name" value="HISTIDINE KINASE"/>
    <property type="match status" value="1"/>
</dbReference>
<feature type="transmembrane region" description="Helical" evidence="10">
    <location>
        <begin position="12"/>
        <end position="37"/>
    </location>
</feature>
<dbReference type="EMBL" id="AUXZ01000070">
    <property type="protein sequence ID" value="KZN50956.1"/>
    <property type="molecule type" value="Genomic_DNA"/>
</dbReference>
<keyword evidence="9 10" id="KW-0472">Membrane</keyword>
<evidence type="ECO:0000313" key="13">
    <source>
        <dbReference type="Proteomes" id="UP000076503"/>
    </source>
</evidence>
<evidence type="ECO:0000256" key="10">
    <source>
        <dbReference type="SAM" id="Phobius"/>
    </source>
</evidence>
<dbReference type="Pfam" id="PF02518">
    <property type="entry name" value="HATPase_c"/>
    <property type="match status" value="1"/>
</dbReference>
<dbReference type="CDD" id="cd00082">
    <property type="entry name" value="HisKA"/>
    <property type="match status" value="1"/>
</dbReference>
<evidence type="ECO:0000256" key="4">
    <source>
        <dbReference type="ARBA" id="ARBA00022553"/>
    </source>
</evidence>
<evidence type="ECO:0000256" key="5">
    <source>
        <dbReference type="ARBA" id="ARBA00022679"/>
    </source>
</evidence>
<dbReference type="InterPro" id="IPR004358">
    <property type="entry name" value="Sig_transdc_His_kin-like_C"/>
</dbReference>
<dbReference type="SMART" id="SM00388">
    <property type="entry name" value="HisKA"/>
    <property type="match status" value="1"/>
</dbReference>
<evidence type="ECO:0000256" key="8">
    <source>
        <dbReference type="ARBA" id="ARBA00022989"/>
    </source>
</evidence>
<name>A0A167EMA9_9GAMM</name>
<dbReference type="SUPFAM" id="SSF47384">
    <property type="entry name" value="Homodimeric domain of signal transducing histidine kinase"/>
    <property type="match status" value="1"/>
</dbReference>
<protein>
    <recommendedName>
        <fullName evidence="3">histidine kinase</fullName>
        <ecNumber evidence="3">2.7.13.3</ecNumber>
    </recommendedName>
</protein>
<dbReference type="PATRIC" id="fig|1365251.3.peg.2229"/>
<organism evidence="12 13">
    <name type="scientific">Pseudoalteromonas luteoviolacea H33</name>
    <dbReference type="NCBI Taxonomy" id="1365251"/>
    <lineage>
        <taxon>Bacteria</taxon>
        <taxon>Pseudomonadati</taxon>
        <taxon>Pseudomonadota</taxon>
        <taxon>Gammaproteobacteria</taxon>
        <taxon>Alteromonadales</taxon>
        <taxon>Pseudoalteromonadaceae</taxon>
        <taxon>Pseudoalteromonas</taxon>
    </lineage>
</organism>
<dbReference type="CDD" id="cd00075">
    <property type="entry name" value="HATPase"/>
    <property type="match status" value="1"/>
</dbReference>
<evidence type="ECO:0000256" key="6">
    <source>
        <dbReference type="ARBA" id="ARBA00022692"/>
    </source>
</evidence>
<reference evidence="12 13" key="1">
    <citation type="submission" date="2013-07" db="EMBL/GenBank/DDBJ databases">
        <title>Comparative Genomic and Metabolomic Analysis of Twelve Strains of Pseudoalteromonas luteoviolacea.</title>
        <authorList>
            <person name="Vynne N.G."/>
            <person name="Mansson M."/>
            <person name="Gram L."/>
        </authorList>
    </citation>
    <scope>NUCLEOTIDE SEQUENCE [LARGE SCALE GENOMIC DNA]</scope>
    <source>
        <strain evidence="12 13">H33</strain>
    </source>
</reference>
<dbReference type="InterPro" id="IPR036097">
    <property type="entry name" value="HisK_dim/P_sf"/>
</dbReference>
<dbReference type="PROSITE" id="PS50109">
    <property type="entry name" value="HIS_KIN"/>
    <property type="match status" value="1"/>
</dbReference>
<dbReference type="InterPro" id="IPR050428">
    <property type="entry name" value="TCS_sensor_his_kinase"/>
</dbReference>
<feature type="transmembrane region" description="Helical" evidence="10">
    <location>
        <begin position="160"/>
        <end position="183"/>
    </location>
</feature>
<dbReference type="AlphaFoldDB" id="A0A167EMA9"/>
<dbReference type="Gene3D" id="3.30.565.10">
    <property type="entry name" value="Histidine kinase-like ATPase, C-terminal domain"/>
    <property type="match status" value="1"/>
</dbReference>
<evidence type="ECO:0000259" key="11">
    <source>
        <dbReference type="PROSITE" id="PS50109"/>
    </source>
</evidence>
<evidence type="ECO:0000256" key="7">
    <source>
        <dbReference type="ARBA" id="ARBA00022777"/>
    </source>
</evidence>
<comment type="subcellular location">
    <subcellularLocation>
        <location evidence="2">Membrane</location>
    </subcellularLocation>
</comment>
<dbReference type="EC" id="2.7.13.3" evidence="3"/>
<keyword evidence="5" id="KW-0808">Transferase</keyword>
<evidence type="ECO:0000256" key="3">
    <source>
        <dbReference type="ARBA" id="ARBA00012438"/>
    </source>
</evidence>